<sequence>MFSPWKQWHRPLMTNVTLMIGLALVAGIGLLVDHRTLLDESVWVKPLKFGFAFAVYSGTLAWLLTKLHKAARFGWWLGTAFAVAATVEVAGITVQAARGTFSHFNSNLSDPINQATTQAFTYGVAALFLVQLAIAGLVLFQRTGDRAVVTAVRAGIALATGGMLVPVYWMVTEVHPRMVTDANGQQVQMYQGHGIGDPDGHGMPITHWSMTGGDFRVPHFVGLHGITVLLLVTALVGRATWLRTEKVRGRLVRVAALGYTGLFAVVAWQAGRGQSLAHPDAKTLIALAAVVLCTAAAATAVTANARRHD</sequence>
<feature type="transmembrane region" description="Helical" evidence="1">
    <location>
        <begin position="47"/>
        <end position="64"/>
    </location>
</feature>
<feature type="transmembrane region" description="Helical" evidence="1">
    <location>
        <begin position="251"/>
        <end position="271"/>
    </location>
</feature>
<organism evidence="2 3">
    <name type="scientific">Actinocrispum wychmicini</name>
    <dbReference type="NCBI Taxonomy" id="1213861"/>
    <lineage>
        <taxon>Bacteria</taxon>
        <taxon>Bacillati</taxon>
        <taxon>Actinomycetota</taxon>
        <taxon>Actinomycetes</taxon>
        <taxon>Pseudonocardiales</taxon>
        <taxon>Pseudonocardiaceae</taxon>
        <taxon>Actinocrispum</taxon>
    </lineage>
</organism>
<keyword evidence="1" id="KW-0812">Transmembrane</keyword>
<dbReference type="AlphaFoldDB" id="A0A4R2IQ66"/>
<dbReference type="RefSeq" id="WP_207926921.1">
    <property type="nucleotide sequence ID" value="NZ_SLWS01000019.1"/>
</dbReference>
<name>A0A4R2IQ66_9PSEU</name>
<accession>A0A4R2IQ66</accession>
<dbReference type="EMBL" id="SLWS01000019">
    <property type="protein sequence ID" value="TCO46476.1"/>
    <property type="molecule type" value="Genomic_DNA"/>
</dbReference>
<reference evidence="2 3" key="1">
    <citation type="submission" date="2019-03" db="EMBL/GenBank/DDBJ databases">
        <title>Genomic Encyclopedia of Type Strains, Phase IV (KMG-IV): sequencing the most valuable type-strain genomes for metagenomic binning, comparative biology and taxonomic classification.</title>
        <authorList>
            <person name="Goeker M."/>
        </authorList>
    </citation>
    <scope>NUCLEOTIDE SEQUENCE [LARGE SCALE GENOMIC DNA]</scope>
    <source>
        <strain evidence="2 3">DSM 45934</strain>
    </source>
</reference>
<feature type="transmembrane region" description="Helical" evidence="1">
    <location>
        <begin position="152"/>
        <end position="171"/>
    </location>
</feature>
<evidence type="ECO:0000256" key="1">
    <source>
        <dbReference type="SAM" id="Phobius"/>
    </source>
</evidence>
<evidence type="ECO:0000313" key="3">
    <source>
        <dbReference type="Proteomes" id="UP000295680"/>
    </source>
</evidence>
<protein>
    <submittedName>
        <fullName evidence="2">Uncharacterized protein</fullName>
    </submittedName>
</protein>
<feature type="transmembrane region" description="Helical" evidence="1">
    <location>
        <begin position="217"/>
        <end position="239"/>
    </location>
</feature>
<proteinExistence type="predicted"/>
<keyword evidence="1" id="KW-1133">Transmembrane helix</keyword>
<keyword evidence="1" id="KW-0472">Membrane</keyword>
<keyword evidence="3" id="KW-1185">Reference proteome</keyword>
<feature type="transmembrane region" description="Helical" evidence="1">
    <location>
        <begin position="12"/>
        <end position="32"/>
    </location>
</feature>
<dbReference type="Proteomes" id="UP000295680">
    <property type="component" value="Unassembled WGS sequence"/>
</dbReference>
<feature type="transmembrane region" description="Helical" evidence="1">
    <location>
        <begin position="76"/>
        <end position="99"/>
    </location>
</feature>
<gene>
    <name evidence="2" type="ORF">EV192_11955</name>
</gene>
<evidence type="ECO:0000313" key="2">
    <source>
        <dbReference type="EMBL" id="TCO46476.1"/>
    </source>
</evidence>
<feature type="transmembrane region" description="Helical" evidence="1">
    <location>
        <begin position="119"/>
        <end position="140"/>
    </location>
</feature>
<comment type="caution">
    <text evidence="2">The sequence shown here is derived from an EMBL/GenBank/DDBJ whole genome shotgun (WGS) entry which is preliminary data.</text>
</comment>
<feature type="transmembrane region" description="Helical" evidence="1">
    <location>
        <begin position="283"/>
        <end position="303"/>
    </location>
</feature>